<dbReference type="InterPro" id="IPR003729">
    <property type="entry name" value="Bi_nuclease_dom"/>
</dbReference>
<feature type="domain" description="BFN" evidence="1">
    <location>
        <begin position="1"/>
        <end position="129"/>
    </location>
</feature>
<organism evidence="2 3">
    <name type="scientific">Aeromicrobium yanjiei</name>
    <dbReference type="NCBI Taxonomy" id="2662028"/>
    <lineage>
        <taxon>Bacteria</taxon>
        <taxon>Bacillati</taxon>
        <taxon>Actinomycetota</taxon>
        <taxon>Actinomycetes</taxon>
        <taxon>Propionibacteriales</taxon>
        <taxon>Nocardioidaceae</taxon>
        <taxon>Aeromicrobium</taxon>
    </lineage>
</organism>
<dbReference type="PANTHER" id="PTHR15160:SF1">
    <property type="entry name" value="VON HIPPEL-LINDAU DISEASE TUMOR SUPPRESSOR"/>
    <property type="match status" value="1"/>
</dbReference>
<dbReference type="SUPFAM" id="SSF103256">
    <property type="entry name" value="Hypothetical protein TM0160"/>
    <property type="match status" value="1"/>
</dbReference>
<reference evidence="2 3" key="1">
    <citation type="submission" date="2019-11" db="EMBL/GenBank/DDBJ databases">
        <authorList>
            <person name="Li J."/>
        </authorList>
    </citation>
    <scope>NUCLEOTIDE SEQUENCE [LARGE SCALE GENOMIC DNA]</scope>
    <source>
        <strain evidence="2 3">MF47</strain>
    </source>
</reference>
<dbReference type="PANTHER" id="PTHR15160">
    <property type="entry name" value="VON HIPPEL-LINDAU PROTEIN"/>
    <property type="match status" value="1"/>
</dbReference>
<accession>A0A5Q2MEG3</accession>
<dbReference type="GO" id="GO:0004518">
    <property type="term" value="F:nuclease activity"/>
    <property type="evidence" value="ECO:0007669"/>
    <property type="project" value="InterPro"/>
</dbReference>
<sequence length="154" mass="16960">MREVEVVGVRVEMPTNQPLVLLRELEGSRYLPIWIGAVEASAIAYAQQGTETTRPLTHELMQHLVLALGDELEEVRITGVSDGIFFAELAFASGVKVEARPSDSIALALRAGARIVCAEDVLDEAGIASTTEEDEEIEKFREFLDDVTPEDFQE</sequence>
<dbReference type="Gene3D" id="3.10.690.10">
    <property type="entry name" value="Bifunctional nuclease domain"/>
    <property type="match status" value="1"/>
</dbReference>
<dbReference type="AlphaFoldDB" id="A0A5Q2MEG3"/>
<dbReference type="Pfam" id="PF02577">
    <property type="entry name" value="BFN_dom"/>
    <property type="match status" value="1"/>
</dbReference>
<dbReference type="InterPro" id="IPR036104">
    <property type="entry name" value="BFN_sf"/>
</dbReference>
<dbReference type="PROSITE" id="PS51658">
    <property type="entry name" value="BFN"/>
    <property type="match status" value="1"/>
</dbReference>
<dbReference type="Proteomes" id="UP000392064">
    <property type="component" value="Chromosome"/>
</dbReference>
<evidence type="ECO:0000259" key="1">
    <source>
        <dbReference type="PROSITE" id="PS51658"/>
    </source>
</evidence>
<dbReference type="EMBL" id="CP045737">
    <property type="protein sequence ID" value="QGG41494.1"/>
    <property type="molecule type" value="Genomic_DNA"/>
</dbReference>
<evidence type="ECO:0000313" key="2">
    <source>
        <dbReference type="EMBL" id="QGG41494.1"/>
    </source>
</evidence>
<name>A0A5Q2MEG3_9ACTN</name>
<gene>
    <name evidence="2" type="ORF">GEV26_09035</name>
</gene>
<keyword evidence="3" id="KW-1185">Reference proteome</keyword>
<dbReference type="RefSeq" id="WP_153652762.1">
    <property type="nucleotide sequence ID" value="NZ_CP045737.1"/>
</dbReference>
<evidence type="ECO:0000313" key="3">
    <source>
        <dbReference type="Proteomes" id="UP000392064"/>
    </source>
</evidence>
<proteinExistence type="predicted"/>
<dbReference type="KEGG" id="aef:GEV26_09035"/>
<protein>
    <submittedName>
        <fullName evidence="2">Bifunctional nuclease family protein</fullName>
    </submittedName>
</protein>